<reference evidence="2" key="1">
    <citation type="submission" date="2020-05" db="EMBL/GenBank/DDBJ databases">
        <title>Phylogenomic resolution of chytrid fungi.</title>
        <authorList>
            <person name="Stajich J.E."/>
            <person name="Amses K."/>
            <person name="Simmons R."/>
            <person name="Seto K."/>
            <person name="Myers J."/>
            <person name="Bonds A."/>
            <person name="Quandt C.A."/>
            <person name="Barry K."/>
            <person name="Liu P."/>
            <person name="Grigoriev I."/>
            <person name="Longcore J.E."/>
            <person name="James T.Y."/>
        </authorList>
    </citation>
    <scope>NUCLEOTIDE SEQUENCE</scope>
    <source>
        <strain evidence="2">PLAUS21</strain>
    </source>
</reference>
<feature type="compositionally biased region" description="Basic residues" evidence="1">
    <location>
        <begin position="437"/>
        <end position="448"/>
    </location>
</feature>
<dbReference type="Proteomes" id="UP001210925">
    <property type="component" value="Unassembled WGS sequence"/>
</dbReference>
<dbReference type="EMBL" id="JADGKB010000022">
    <property type="protein sequence ID" value="KAJ3258990.1"/>
    <property type="molecule type" value="Genomic_DNA"/>
</dbReference>
<sequence>MNYYNEFNQEEVYELIPIYLKKFVLFQHIISIIVHECPIPAILLSLGNLCLERKAVDQGFQLIKSYWLKTRNLNKLDSKQILSLSKKHQYEGNWLSFLISLFKKNKEYKLFDMVGQENHLYVLNQLFLLQEYDTVLERIVLIEKNKTDNYQLDDRYQINKENILEFMRKISNHIESDRSEAFVVYLKSFDLNKYRNARMMAKIEVDYDYLTNFDFDLFDINTICEHIHYLLESEQDISLSERKQLENLNLLLNIYLANNLRLSDNPVLDLNRIEGSISKLQSSDSQWKFEPLIDSWISCTPMKPKPRMYTSLNEIIDLTKKELFKTPQSDRRTKDELIATPCETPVKMNGSFPKIESPAKPIESDQYSNEPIFSTEIKKSRDLLATPKKDSQVNQSNEFTTPIKYNLFAYCDENDFDPLTAPIDRKRKENQSTPSLKKLKQSKERYRKPLFIQNESEDELLK</sequence>
<evidence type="ECO:0000313" key="2">
    <source>
        <dbReference type="EMBL" id="KAJ3258990.1"/>
    </source>
</evidence>
<dbReference type="AlphaFoldDB" id="A0AAD5Y9A6"/>
<evidence type="ECO:0000256" key="1">
    <source>
        <dbReference type="SAM" id="MobiDB-lite"/>
    </source>
</evidence>
<comment type="caution">
    <text evidence="2">The sequence shown here is derived from an EMBL/GenBank/DDBJ whole genome shotgun (WGS) entry which is preliminary data.</text>
</comment>
<gene>
    <name evidence="2" type="ORF">HK103_003131</name>
</gene>
<keyword evidence="3" id="KW-1185">Reference proteome</keyword>
<protein>
    <submittedName>
        <fullName evidence="2">Uncharacterized protein</fullName>
    </submittedName>
</protein>
<accession>A0AAD5Y9A6</accession>
<name>A0AAD5Y9A6_9FUNG</name>
<organism evidence="2 3">
    <name type="scientific">Boothiomyces macroporosus</name>
    <dbReference type="NCBI Taxonomy" id="261099"/>
    <lineage>
        <taxon>Eukaryota</taxon>
        <taxon>Fungi</taxon>
        <taxon>Fungi incertae sedis</taxon>
        <taxon>Chytridiomycota</taxon>
        <taxon>Chytridiomycota incertae sedis</taxon>
        <taxon>Chytridiomycetes</taxon>
        <taxon>Rhizophydiales</taxon>
        <taxon>Terramycetaceae</taxon>
        <taxon>Boothiomyces</taxon>
    </lineage>
</organism>
<proteinExistence type="predicted"/>
<feature type="region of interest" description="Disordered" evidence="1">
    <location>
        <begin position="420"/>
        <end position="462"/>
    </location>
</feature>
<evidence type="ECO:0000313" key="3">
    <source>
        <dbReference type="Proteomes" id="UP001210925"/>
    </source>
</evidence>